<accession>A0A6J4RNL8</accession>
<feature type="transmembrane region" description="Helical" evidence="6">
    <location>
        <begin position="234"/>
        <end position="252"/>
    </location>
</feature>
<proteinExistence type="predicted"/>
<dbReference type="Pfam" id="PF07690">
    <property type="entry name" value="MFS_1"/>
    <property type="match status" value="1"/>
</dbReference>
<dbReference type="Gene3D" id="1.20.1250.20">
    <property type="entry name" value="MFS general substrate transporter like domains"/>
    <property type="match status" value="1"/>
</dbReference>
<feature type="transmembrane region" description="Helical" evidence="6">
    <location>
        <begin position="467"/>
        <end position="485"/>
    </location>
</feature>
<feature type="compositionally biased region" description="Low complexity" evidence="5">
    <location>
        <begin position="20"/>
        <end position="30"/>
    </location>
</feature>
<organism evidence="8">
    <name type="scientific">uncultured Solirubrobacteraceae bacterium</name>
    <dbReference type="NCBI Taxonomy" id="1162706"/>
    <lineage>
        <taxon>Bacteria</taxon>
        <taxon>Bacillati</taxon>
        <taxon>Actinomycetota</taxon>
        <taxon>Thermoleophilia</taxon>
        <taxon>Solirubrobacterales</taxon>
        <taxon>Solirubrobacteraceae</taxon>
        <taxon>environmental samples</taxon>
    </lineage>
</organism>
<dbReference type="InterPro" id="IPR005829">
    <property type="entry name" value="Sugar_transporter_CS"/>
</dbReference>
<evidence type="ECO:0000259" key="7">
    <source>
        <dbReference type="PROSITE" id="PS50850"/>
    </source>
</evidence>
<feature type="non-terminal residue" evidence="8">
    <location>
        <position position="493"/>
    </location>
</feature>
<dbReference type="InterPro" id="IPR036259">
    <property type="entry name" value="MFS_trans_sf"/>
</dbReference>
<feature type="transmembrane region" description="Helical" evidence="6">
    <location>
        <begin position="258"/>
        <end position="278"/>
    </location>
</feature>
<feature type="transmembrane region" description="Helical" evidence="6">
    <location>
        <begin position="111"/>
        <end position="130"/>
    </location>
</feature>
<dbReference type="InterPro" id="IPR011701">
    <property type="entry name" value="MFS"/>
</dbReference>
<feature type="transmembrane region" description="Helical" evidence="6">
    <location>
        <begin position="78"/>
        <end position="99"/>
    </location>
</feature>
<protein>
    <submittedName>
        <fullName evidence="8">GTP-binding and nucleic acid-binding protein YchF</fullName>
    </submittedName>
</protein>
<dbReference type="GO" id="GO:0005886">
    <property type="term" value="C:plasma membrane"/>
    <property type="evidence" value="ECO:0007669"/>
    <property type="project" value="UniProtKB-SubCell"/>
</dbReference>
<keyword evidence="2 6" id="KW-0812">Transmembrane</keyword>
<keyword evidence="4 6" id="KW-0472">Membrane</keyword>
<dbReference type="PROSITE" id="PS50850">
    <property type="entry name" value="MFS"/>
    <property type="match status" value="1"/>
</dbReference>
<dbReference type="PANTHER" id="PTHR42718">
    <property type="entry name" value="MAJOR FACILITATOR SUPERFAMILY MULTIDRUG TRANSPORTER MFSC"/>
    <property type="match status" value="1"/>
</dbReference>
<evidence type="ECO:0000313" key="8">
    <source>
        <dbReference type="EMBL" id="CAA9478321.1"/>
    </source>
</evidence>
<dbReference type="Gene3D" id="1.20.1720.10">
    <property type="entry name" value="Multidrug resistance protein D"/>
    <property type="match status" value="1"/>
</dbReference>
<feature type="transmembrane region" description="Helical" evidence="6">
    <location>
        <begin position="44"/>
        <end position="66"/>
    </location>
</feature>
<gene>
    <name evidence="8" type="ORF">AVDCRST_MAG13-1001</name>
</gene>
<dbReference type="PANTHER" id="PTHR42718:SF48">
    <property type="entry name" value="CONSERVED TWO-DOMAIN MEMBRANE PROTEIN-RELATED"/>
    <property type="match status" value="1"/>
</dbReference>
<dbReference type="InterPro" id="IPR020846">
    <property type="entry name" value="MFS_dom"/>
</dbReference>
<feature type="transmembrane region" description="Helical" evidence="6">
    <location>
        <begin position="197"/>
        <end position="214"/>
    </location>
</feature>
<dbReference type="GO" id="GO:0022857">
    <property type="term" value="F:transmembrane transporter activity"/>
    <property type="evidence" value="ECO:0007669"/>
    <property type="project" value="InterPro"/>
</dbReference>
<feature type="transmembrane region" description="Helical" evidence="6">
    <location>
        <begin position="170"/>
        <end position="191"/>
    </location>
</feature>
<evidence type="ECO:0000256" key="3">
    <source>
        <dbReference type="ARBA" id="ARBA00022989"/>
    </source>
</evidence>
<feature type="transmembrane region" description="Helical" evidence="6">
    <location>
        <begin position="136"/>
        <end position="158"/>
    </location>
</feature>
<feature type="transmembrane region" description="Helical" evidence="6">
    <location>
        <begin position="364"/>
        <end position="382"/>
    </location>
</feature>
<evidence type="ECO:0000256" key="4">
    <source>
        <dbReference type="ARBA" id="ARBA00023136"/>
    </source>
</evidence>
<feature type="domain" description="Major facilitator superfamily (MFS) profile" evidence="7">
    <location>
        <begin position="44"/>
        <end position="488"/>
    </location>
</feature>
<feature type="region of interest" description="Disordered" evidence="5">
    <location>
        <begin position="1"/>
        <end position="40"/>
    </location>
</feature>
<keyword evidence="3 6" id="KW-1133">Transmembrane helix</keyword>
<feature type="transmembrane region" description="Helical" evidence="6">
    <location>
        <begin position="330"/>
        <end position="352"/>
    </location>
</feature>
<dbReference type="AlphaFoldDB" id="A0A6J4RNL8"/>
<evidence type="ECO:0000256" key="5">
    <source>
        <dbReference type="SAM" id="MobiDB-lite"/>
    </source>
</evidence>
<feature type="transmembrane region" description="Helical" evidence="6">
    <location>
        <begin position="394"/>
        <end position="417"/>
    </location>
</feature>
<reference evidence="8" key="1">
    <citation type="submission" date="2020-02" db="EMBL/GenBank/DDBJ databases">
        <authorList>
            <person name="Meier V. D."/>
        </authorList>
    </citation>
    <scope>NUCLEOTIDE SEQUENCE</scope>
    <source>
        <strain evidence="8">AVDCRST_MAG13</strain>
    </source>
</reference>
<name>A0A6J4RNL8_9ACTN</name>
<evidence type="ECO:0000256" key="6">
    <source>
        <dbReference type="SAM" id="Phobius"/>
    </source>
</evidence>
<dbReference type="CDD" id="cd17321">
    <property type="entry name" value="MFS_MMR_MDR_like"/>
    <property type="match status" value="1"/>
</dbReference>
<dbReference type="PROSITE" id="PS00216">
    <property type="entry name" value="SUGAR_TRANSPORT_1"/>
    <property type="match status" value="1"/>
</dbReference>
<feature type="transmembrane region" description="Helical" evidence="6">
    <location>
        <begin position="299"/>
        <end position="318"/>
    </location>
</feature>
<dbReference type="EMBL" id="CADCVO010000151">
    <property type="protein sequence ID" value="CAA9478321.1"/>
    <property type="molecule type" value="Genomic_DNA"/>
</dbReference>
<evidence type="ECO:0000256" key="1">
    <source>
        <dbReference type="ARBA" id="ARBA00004651"/>
    </source>
</evidence>
<feature type="transmembrane region" description="Helical" evidence="6">
    <location>
        <begin position="438"/>
        <end position="455"/>
    </location>
</feature>
<evidence type="ECO:0000256" key="2">
    <source>
        <dbReference type="ARBA" id="ARBA00022692"/>
    </source>
</evidence>
<dbReference type="SUPFAM" id="SSF103473">
    <property type="entry name" value="MFS general substrate transporter"/>
    <property type="match status" value="1"/>
</dbReference>
<sequence length="493" mass="50069">MAALLEGPATDDADPERGRPAAGSGAASGERPPRRRQSPAPRTVLAVASLGVFMAFVDATIVNVAFPDIERSFPGTSIAALSWVLSAYNIVFAAFLVAAGRLADLLGRRRVFLVGLVLFTAASGLCAAAPSPEVLIAVRLLQALGAALIVPSSLGLVLDAFPPERGAHAVALLTAVGAVGAGIGPSVGGLLVTVGDWRLVFLVNVPLGIAAYVLSRRHLVESRTPGRRRVPDLLGALVFAASVSALVLAVTQGQDWGWTSPQVLGAFAASVVLLAVFVRRSAHHRAPVVDLALLRNRTFSVANGMSIIASAGFFAYTLSNILFLTGVWRYSVLEAGLAVTPGPFVAAAVAGPGSRLAERHGHRLVLVAGGLVWGAAVLWLVLRVGTTPAFVAEWLPASVLLGVGAGLMLPNLSGAAIASAPGEDFATATGLHAVARQVGAALGVAVVVAIIGTPAPAQAPAAFDDAWIFAAACLAGAGLGCLFVGRVQAAAPS</sequence>
<comment type="subcellular location">
    <subcellularLocation>
        <location evidence="1">Cell membrane</location>
        <topology evidence="1">Multi-pass membrane protein</topology>
    </subcellularLocation>
</comment>
<dbReference type="PRINTS" id="PR01036">
    <property type="entry name" value="TCRTETB"/>
</dbReference>